<evidence type="ECO:0000256" key="1">
    <source>
        <dbReference type="SAM" id="SignalP"/>
    </source>
</evidence>
<dbReference type="InterPro" id="IPR036163">
    <property type="entry name" value="HMA_dom_sf"/>
</dbReference>
<feature type="domain" description="HMA" evidence="2">
    <location>
        <begin position="22"/>
        <end position="86"/>
    </location>
</feature>
<sequence>MQKAILMLMAVLFAAVSHAQSVKTETIKVSGNCSMCKKRIESAIKADVKSASWSADTKKLVVTYDTTVTNIDKIQEKIAAVGHDTEKKKADAKVYDKLPGCCHYPRN</sequence>
<dbReference type="Proteomes" id="UP000290545">
    <property type="component" value="Unassembled WGS sequence"/>
</dbReference>
<dbReference type="AlphaFoldDB" id="A0A4Q1D8H7"/>
<feature type="signal peptide" evidence="1">
    <location>
        <begin position="1"/>
        <end position="19"/>
    </location>
</feature>
<dbReference type="OrthoDB" id="5513217at2"/>
<evidence type="ECO:0000313" key="3">
    <source>
        <dbReference type="EMBL" id="RXK85644.1"/>
    </source>
</evidence>
<organism evidence="3 4">
    <name type="scientific">Filimonas effusa</name>
    <dbReference type="NCBI Taxonomy" id="2508721"/>
    <lineage>
        <taxon>Bacteria</taxon>
        <taxon>Pseudomonadati</taxon>
        <taxon>Bacteroidota</taxon>
        <taxon>Chitinophagia</taxon>
        <taxon>Chitinophagales</taxon>
        <taxon>Chitinophagaceae</taxon>
        <taxon>Filimonas</taxon>
    </lineage>
</organism>
<keyword evidence="4" id="KW-1185">Reference proteome</keyword>
<accession>A0A4Q1D8H7</accession>
<dbReference type="Pfam" id="PF00403">
    <property type="entry name" value="HMA"/>
    <property type="match status" value="1"/>
</dbReference>
<gene>
    <name evidence="3" type="ORF">ESB13_02185</name>
</gene>
<dbReference type="PROSITE" id="PS50846">
    <property type="entry name" value="HMA_2"/>
    <property type="match status" value="1"/>
</dbReference>
<dbReference type="RefSeq" id="WP_129001397.1">
    <property type="nucleotide sequence ID" value="NZ_SDHZ01000001.1"/>
</dbReference>
<name>A0A4Q1D8H7_9BACT</name>
<dbReference type="Gene3D" id="3.30.70.100">
    <property type="match status" value="1"/>
</dbReference>
<dbReference type="EMBL" id="SDHZ01000001">
    <property type="protein sequence ID" value="RXK85644.1"/>
    <property type="molecule type" value="Genomic_DNA"/>
</dbReference>
<dbReference type="GO" id="GO:0046872">
    <property type="term" value="F:metal ion binding"/>
    <property type="evidence" value="ECO:0007669"/>
    <property type="project" value="InterPro"/>
</dbReference>
<feature type="chain" id="PRO_5020672152" evidence="1">
    <location>
        <begin position="20"/>
        <end position="107"/>
    </location>
</feature>
<keyword evidence="1" id="KW-0732">Signal</keyword>
<comment type="caution">
    <text evidence="3">The sequence shown here is derived from an EMBL/GenBank/DDBJ whole genome shotgun (WGS) entry which is preliminary data.</text>
</comment>
<proteinExistence type="predicted"/>
<evidence type="ECO:0000259" key="2">
    <source>
        <dbReference type="PROSITE" id="PS50846"/>
    </source>
</evidence>
<dbReference type="SUPFAM" id="SSF55008">
    <property type="entry name" value="HMA, heavy metal-associated domain"/>
    <property type="match status" value="1"/>
</dbReference>
<evidence type="ECO:0000313" key="4">
    <source>
        <dbReference type="Proteomes" id="UP000290545"/>
    </source>
</evidence>
<reference evidence="3 4" key="1">
    <citation type="submission" date="2019-01" db="EMBL/GenBank/DDBJ databases">
        <title>Filimonas sp. strain TTM-71.</title>
        <authorList>
            <person name="Chen W.-M."/>
        </authorList>
    </citation>
    <scope>NUCLEOTIDE SEQUENCE [LARGE SCALE GENOMIC DNA]</scope>
    <source>
        <strain evidence="3 4">TTM-71</strain>
    </source>
</reference>
<dbReference type="InterPro" id="IPR006121">
    <property type="entry name" value="HMA_dom"/>
</dbReference>
<protein>
    <submittedName>
        <fullName evidence="3">Cation transporter</fullName>
    </submittedName>
</protein>